<dbReference type="RefSeq" id="WP_209148216.1">
    <property type="nucleotide sequence ID" value="NZ_JAGHKP010000004.1"/>
</dbReference>
<accession>A0ABS3YK54</accession>
<gene>
    <name evidence="3" type="ORF">J7I43_22755</name>
</gene>
<keyword evidence="4" id="KW-1185">Reference proteome</keyword>
<reference evidence="4" key="1">
    <citation type="submission" date="2021-03" db="EMBL/GenBank/DDBJ databases">
        <title>Assistant Professor.</title>
        <authorList>
            <person name="Huq M.A."/>
        </authorList>
    </citation>
    <scope>NUCLEOTIDE SEQUENCE [LARGE SCALE GENOMIC DNA]</scope>
    <source>
        <strain evidence="4">MAH-28</strain>
    </source>
</reference>
<keyword evidence="2" id="KW-0732">Signal</keyword>
<dbReference type="Proteomes" id="UP000679126">
    <property type="component" value="Unassembled WGS sequence"/>
</dbReference>
<dbReference type="Pfam" id="PF14121">
    <property type="entry name" value="Porin_10"/>
    <property type="match status" value="1"/>
</dbReference>
<proteinExistence type="predicted"/>
<name>A0ABS3YK54_9BACT</name>
<sequence>MRHFTIVFLLLVCSGSALRAQFNTNRLPTGGGGGNASMQRDTTKHDHEPDTLTLRFRYLDEPTDFMIDSTISDFQLNYLRVPATYMTLGNNGNAARNLLLSPRMTPGFDAGFHAFDVYGYNHDNARFYNTNRPYSELGYLIGAKQEQMINLMHTQNRGEKFNFSFAYRKVNSPGFYRNQATNHDNYNVTANYNSQNKRYHIFGSYYLNKLNGGENGGIQNPADLYDPELTQLRLIPTNLGGGGAQNTSSLFNTSIATKNDYQEASILLRQQYDWGKGDTIHVNDTTDIYKFDPLFRVEHTFSYTQNTYDYVDSAPDSTWYADHYGFGIPEGGTDTVYTRHQWRTISNDVSVMQFPVRGNTAHFIKLGGGLDNIAGRFQADTISFMNFRIHGEYRNKTRNQRWDLQAKGEFYVLGENAGDYFVMGRLSRYLNETLGNVSLMAMNVNKEPSYVYRYFGSNQHVPWQNLNLDKENVTQIQFRADNKKLKYNVTANYYLFNKYTYFRSFTQSEQFAGLFNLLQLVAYKRLDLGNFTFDGDAAFQQIAGDAPVNVPAFWARLRMAYTARLFKNLNLYTGLEGKYNTPYYADDYSPVIGQFVYQNQQQFDNMPEVAAFVHFRIKSFTAYVRAENLNSFLWDYNFYAPLYPSNDFGVRVGLRWWFVN</sequence>
<protein>
    <recommendedName>
        <fullName evidence="5">Porin</fullName>
    </recommendedName>
</protein>
<evidence type="ECO:0000256" key="1">
    <source>
        <dbReference type="SAM" id="MobiDB-lite"/>
    </source>
</evidence>
<evidence type="ECO:0008006" key="5">
    <source>
        <dbReference type="Google" id="ProtNLM"/>
    </source>
</evidence>
<dbReference type="InterPro" id="IPR025631">
    <property type="entry name" value="Porin_10"/>
</dbReference>
<evidence type="ECO:0000256" key="2">
    <source>
        <dbReference type="SAM" id="SignalP"/>
    </source>
</evidence>
<feature type="signal peptide" evidence="2">
    <location>
        <begin position="1"/>
        <end position="19"/>
    </location>
</feature>
<organism evidence="3 4">
    <name type="scientific">Chitinophaga chungangae</name>
    <dbReference type="NCBI Taxonomy" id="2821488"/>
    <lineage>
        <taxon>Bacteria</taxon>
        <taxon>Pseudomonadati</taxon>
        <taxon>Bacteroidota</taxon>
        <taxon>Chitinophagia</taxon>
        <taxon>Chitinophagales</taxon>
        <taxon>Chitinophagaceae</taxon>
        <taxon>Chitinophaga</taxon>
    </lineage>
</organism>
<evidence type="ECO:0000313" key="3">
    <source>
        <dbReference type="EMBL" id="MBO9155067.1"/>
    </source>
</evidence>
<evidence type="ECO:0000313" key="4">
    <source>
        <dbReference type="Proteomes" id="UP000679126"/>
    </source>
</evidence>
<feature type="chain" id="PRO_5047053364" description="Porin" evidence="2">
    <location>
        <begin position="20"/>
        <end position="660"/>
    </location>
</feature>
<comment type="caution">
    <text evidence="3">The sequence shown here is derived from an EMBL/GenBank/DDBJ whole genome shotgun (WGS) entry which is preliminary data.</text>
</comment>
<feature type="region of interest" description="Disordered" evidence="1">
    <location>
        <begin position="25"/>
        <end position="46"/>
    </location>
</feature>
<dbReference type="EMBL" id="JAGHKP010000004">
    <property type="protein sequence ID" value="MBO9155067.1"/>
    <property type="molecule type" value="Genomic_DNA"/>
</dbReference>